<proteinExistence type="predicted"/>
<organism evidence="1 2">
    <name type="scientific">Chitinophaga agrisoli</name>
    <dbReference type="NCBI Taxonomy" id="2607653"/>
    <lineage>
        <taxon>Bacteria</taxon>
        <taxon>Pseudomonadati</taxon>
        <taxon>Bacteroidota</taxon>
        <taxon>Chitinophagia</taxon>
        <taxon>Chitinophagales</taxon>
        <taxon>Chitinophagaceae</taxon>
        <taxon>Chitinophaga</taxon>
    </lineage>
</organism>
<protein>
    <submittedName>
        <fullName evidence="1">Uncharacterized protein</fullName>
    </submittedName>
</protein>
<evidence type="ECO:0000313" key="1">
    <source>
        <dbReference type="EMBL" id="KAA2240057.1"/>
    </source>
</evidence>
<dbReference type="RefSeq" id="WP_149841235.1">
    <property type="nucleotide sequence ID" value="NZ_VUOC01000004.1"/>
</dbReference>
<dbReference type="EMBL" id="VUOC01000004">
    <property type="protein sequence ID" value="KAA2240057.1"/>
    <property type="molecule type" value="Genomic_DNA"/>
</dbReference>
<comment type="caution">
    <text evidence="1">The sequence shown here is derived from an EMBL/GenBank/DDBJ whole genome shotgun (WGS) entry which is preliminary data.</text>
</comment>
<reference evidence="1 2" key="2">
    <citation type="submission" date="2019-09" db="EMBL/GenBank/DDBJ databases">
        <authorList>
            <person name="Jin C."/>
        </authorList>
    </citation>
    <scope>NUCLEOTIDE SEQUENCE [LARGE SCALE GENOMIC DNA]</scope>
    <source>
        <strain evidence="1 2">BN140078</strain>
    </source>
</reference>
<name>A0A5B2VPD4_9BACT</name>
<evidence type="ECO:0000313" key="2">
    <source>
        <dbReference type="Proteomes" id="UP000324611"/>
    </source>
</evidence>
<dbReference type="AlphaFoldDB" id="A0A5B2VPD4"/>
<reference evidence="1 2" key="1">
    <citation type="submission" date="2019-09" db="EMBL/GenBank/DDBJ databases">
        <title>Chitinophaga ginsengihumi sp. nov., isolated from soil of ginseng rhizosphere.</title>
        <authorList>
            <person name="Lee J."/>
        </authorList>
    </citation>
    <scope>NUCLEOTIDE SEQUENCE [LARGE SCALE GENOMIC DNA]</scope>
    <source>
        <strain evidence="1 2">BN140078</strain>
    </source>
</reference>
<keyword evidence="2" id="KW-1185">Reference proteome</keyword>
<gene>
    <name evidence="1" type="ORF">F0L74_28200</name>
</gene>
<dbReference type="Proteomes" id="UP000324611">
    <property type="component" value="Unassembled WGS sequence"/>
</dbReference>
<accession>A0A5B2VPD4</accession>
<sequence length="92" mass="10472">MQKVVTVTIDLERLQEAGQQENARATSFVNEIPEINQLLEEGWVIEEWETLNANAVSGAITLLFILTDELLYDMPDNATDSAFQLEEEQEEE</sequence>